<name>A0A8X6X7Q0_9ARAC</name>
<dbReference type="PANTHER" id="PTHR47326:SF1">
    <property type="entry name" value="HTH PSQ-TYPE DOMAIN-CONTAINING PROTEIN"/>
    <property type="match status" value="1"/>
</dbReference>
<gene>
    <name evidence="2" type="primary">AVEN_143221_1</name>
    <name evidence="2" type="ORF">TNIN_475321</name>
</gene>
<dbReference type="Pfam" id="PF16087">
    <property type="entry name" value="DUF4817"/>
    <property type="match status" value="1"/>
</dbReference>
<comment type="caution">
    <text evidence="2">The sequence shown here is derived from an EMBL/GenBank/DDBJ whole genome shotgun (WGS) entry which is preliminary data.</text>
</comment>
<dbReference type="EMBL" id="BMAV01006375">
    <property type="protein sequence ID" value="GFY48294.1"/>
    <property type="molecule type" value="Genomic_DNA"/>
</dbReference>
<evidence type="ECO:0000313" key="3">
    <source>
        <dbReference type="Proteomes" id="UP000886998"/>
    </source>
</evidence>
<protein>
    <recommendedName>
        <fullName evidence="1">DUF4817 domain-containing protein</fullName>
    </recommendedName>
</protein>
<sequence length="137" mass="15974">MTSCTNQEMADIHFIYCVAGENALEARRLYGERFPSRRLPNRKTFERLHRRFRETGSFVSGIHDTRSTRSARTLELEEHVLREFEEKLETSTQTVSTAANVNHMMIWQVLGADGLRLYHEQRVHGLKASDHQLRVGF</sequence>
<keyword evidence="3" id="KW-1185">Reference proteome</keyword>
<dbReference type="OrthoDB" id="6437217at2759"/>
<reference evidence="2" key="1">
    <citation type="submission" date="2020-08" db="EMBL/GenBank/DDBJ databases">
        <title>Multicomponent nature underlies the extraordinary mechanical properties of spider dragline silk.</title>
        <authorList>
            <person name="Kono N."/>
            <person name="Nakamura H."/>
            <person name="Mori M."/>
            <person name="Yoshida Y."/>
            <person name="Ohtoshi R."/>
            <person name="Malay A.D."/>
            <person name="Moran D.A.P."/>
            <person name="Tomita M."/>
            <person name="Numata K."/>
            <person name="Arakawa K."/>
        </authorList>
    </citation>
    <scope>NUCLEOTIDE SEQUENCE</scope>
</reference>
<dbReference type="AlphaFoldDB" id="A0A8X6X7Q0"/>
<organism evidence="2 3">
    <name type="scientific">Trichonephila inaurata madagascariensis</name>
    <dbReference type="NCBI Taxonomy" id="2747483"/>
    <lineage>
        <taxon>Eukaryota</taxon>
        <taxon>Metazoa</taxon>
        <taxon>Ecdysozoa</taxon>
        <taxon>Arthropoda</taxon>
        <taxon>Chelicerata</taxon>
        <taxon>Arachnida</taxon>
        <taxon>Araneae</taxon>
        <taxon>Araneomorphae</taxon>
        <taxon>Entelegynae</taxon>
        <taxon>Araneoidea</taxon>
        <taxon>Nephilidae</taxon>
        <taxon>Trichonephila</taxon>
        <taxon>Trichonephila inaurata</taxon>
    </lineage>
</organism>
<dbReference type="PANTHER" id="PTHR47326">
    <property type="entry name" value="TRANSPOSABLE ELEMENT TC3 TRANSPOSASE-LIKE PROTEIN"/>
    <property type="match status" value="1"/>
</dbReference>
<accession>A0A8X6X7Q0</accession>
<evidence type="ECO:0000313" key="2">
    <source>
        <dbReference type="EMBL" id="GFY48294.1"/>
    </source>
</evidence>
<dbReference type="InterPro" id="IPR032135">
    <property type="entry name" value="DUF4817"/>
</dbReference>
<dbReference type="Proteomes" id="UP000886998">
    <property type="component" value="Unassembled WGS sequence"/>
</dbReference>
<evidence type="ECO:0000259" key="1">
    <source>
        <dbReference type="Pfam" id="PF16087"/>
    </source>
</evidence>
<feature type="domain" description="DUF4817" evidence="1">
    <location>
        <begin position="15"/>
        <end position="57"/>
    </location>
</feature>
<proteinExistence type="predicted"/>